<evidence type="ECO:0000256" key="1">
    <source>
        <dbReference type="SAM" id="MobiDB-lite"/>
    </source>
</evidence>
<reference evidence="2" key="2">
    <citation type="submission" date="2013-10" db="EMBL/GenBank/DDBJ databases">
        <authorList>
            <person name="Aslett M."/>
        </authorList>
    </citation>
    <scope>NUCLEOTIDE SEQUENCE [LARGE SCALE GENOMIC DNA]</scope>
    <source>
        <strain evidence="2">Weybridge</strain>
    </source>
</reference>
<dbReference type="VEuPathDB" id="ToxoDB:EMWEY_00038360"/>
<name>U6MDK1_EIMMA</name>
<accession>U6MDK1</accession>
<reference evidence="2" key="1">
    <citation type="submission" date="2013-10" db="EMBL/GenBank/DDBJ databases">
        <title>Genomic analysis of the causative agents of coccidiosis in chickens.</title>
        <authorList>
            <person name="Reid A.J."/>
            <person name="Blake D."/>
            <person name="Billington K."/>
            <person name="Browne H."/>
            <person name="Dunn M."/>
            <person name="Hung S."/>
            <person name="Kawahara F."/>
            <person name="Miranda-Saavedra D."/>
            <person name="Mourier T."/>
            <person name="Nagra H."/>
            <person name="Otto T.D."/>
            <person name="Rawlings N."/>
            <person name="Sanchez A."/>
            <person name="Sanders M."/>
            <person name="Subramaniam C."/>
            <person name="Tay Y."/>
            <person name="Dear P."/>
            <person name="Doerig C."/>
            <person name="Gruber A."/>
            <person name="Parkinson J."/>
            <person name="Shirley M."/>
            <person name="Wan K.L."/>
            <person name="Berriman M."/>
            <person name="Tomley F."/>
            <person name="Pain A."/>
        </authorList>
    </citation>
    <scope>NUCLEOTIDE SEQUENCE [LARGE SCALE GENOMIC DNA]</scope>
    <source>
        <strain evidence="2">Weybridge</strain>
    </source>
</reference>
<dbReference type="GeneID" id="25337822"/>
<evidence type="ECO:0008006" key="4">
    <source>
        <dbReference type="Google" id="ProtNLM"/>
    </source>
</evidence>
<keyword evidence="3" id="KW-1185">Reference proteome</keyword>
<gene>
    <name evidence="2" type="ORF">EMWEY_00038360</name>
</gene>
<dbReference type="EMBL" id="HG722015">
    <property type="protein sequence ID" value="CDJ61133.1"/>
    <property type="molecule type" value="Genomic_DNA"/>
</dbReference>
<evidence type="ECO:0000313" key="2">
    <source>
        <dbReference type="EMBL" id="CDJ61133.1"/>
    </source>
</evidence>
<evidence type="ECO:0000313" key="3">
    <source>
        <dbReference type="Proteomes" id="UP000030763"/>
    </source>
</evidence>
<sequence>MIKNFWSLFLPSLNGPIYYGYPVTAFTDHQALTYLQQLKASKLLRGLTAHWLDFLAEFPDLTITYLPGVRNQVADACHASSSSAAAPSPDTDKPAPDIVASLVPATDPTVTPA</sequence>
<feature type="compositionally biased region" description="Low complexity" evidence="1">
    <location>
        <begin position="80"/>
        <end position="89"/>
    </location>
</feature>
<organism evidence="2 3">
    <name type="scientific">Eimeria maxima</name>
    <name type="common">Coccidian parasite</name>
    <dbReference type="NCBI Taxonomy" id="5804"/>
    <lineage>
        <taxon>Eukaryota</taxon>
        <taxon>Sar</taxon>
        <taxon>Alveolata</taxon>
        <taxon>Apicomplexa</taxon>
        <taxon>Conoidasida</taxon>
        <taxon>Coccidia</taxon>
        <taxon>Eucoccidiorida</taxon>
        <taxon>Eimeriorina</taxon>
        <taxon>Eimeriidae</taxon>
        <taxon>Eimeria</taxon>
    </lineage>
</organism>
<proteinExistence type="predicted"/>
<dbReference type="AlphaFoldDB" id="U6MDK1"/>
<dbReference type="OrthoDB" id="10623548at2759"/>
<feature type="region of interest" description="Disordered" evidence="1">
    <location>
        <begin position="80"/>
        <end position="113"/>
    </location>
</feature>
<dbReference type="Proteomes" id="UP000030763">
    <property type="component" value="Unassembled WGS sequence"/>
</dbReference>
<dbReference type="RefSeq" id="XP_013337783.1">
    <property type="nucleotide sequence ID" value="XM_013482329.1"/>
</dbReference>
<protein>
    <recommendedName>
        <fullName evidence="4">Reverse transcriptase RNase H-like domain-containing protein</fullName>
    </recommendedName>
</protein>